<dbReference type="EMBL" id="MCOG01000078">
    <property type="protein sequence ID" value="ORY55395.1"/>
    <property type="molecule type" value="Genomic_DNA"/>
</dbReference>
<sequence length="166" mass="19803">MTNIRRTNNKKNKRKKNNKKKNNPQANTNTANSSVINNNNNNNEIKTVTSISEYRNTLVHALDEIDVIYTSTILNQENFNFNEKYKEAIINVFKKKSDNPDHLVYAKFFSNLFNDENGYWDINGRTNSYSNNFNRIFYNENQFQRKKMIYPISFKSLFHLYNEYNV</sequence>
<accession>A0A1Y2D9N5</accession>
<dbReference type="Proteomes" id="UP000193920">
    <property type="component" value="Unassembled WGS sequence"/>
</dbReference>
<comment type="caution">
    <text evidence="2">The sequence shown here is derived from an EMBL/GenBank/DDBJ whole genome shotgun (WGS) entry which is preliminary data.</text>
</comment>
<feature type="region of interest" description="Disordered" evidence="1">
    <location>
        <begin position="1"/>
        <end position="42"/>
    </location>
</feature>
<evidence type="ECO:0000313" key="3">
    <source>
        <dbReference type="Proteomes" id="UP000193920"/>
    </source>
</evidence>
<keyword evidence="3" id="KW-1185">Reference proteome</keyword>
<organism evidence="2 3">
    <name type="scientific">Neocallimastix californiae</name>
    <dbReference type="NCBI Taxonomy" id="1754190"/>
    <lineage>
        <taxon>Eukaryota</taxon>
        <taxon>Fungi</taxon>
        <taxon>Fungi incertae sedis</taxon>
        <taxon>Chytridiomycota</taxon>
        <taxon>Chytridiomycota incertae sedis</taxon>
        <taxon>Neocallimastigomycetes</taxon>
        <taxon>Neocallimastigales</taxon>
        <taxon>Neocallimastigaceae</taxon>
        <taxon>Neocallimastix</taxon>
    </lineage>
</organism>
<evidence type="ECO:0000256" key="1">
    <source>
        <dbReference type="SAM" id="MobiDB-lite"/>
    </source>
</evidence>
<gene>
    <name evidence="2" type="ORF">LY90DRAFT_507143</name>
</gene>
<reference evidence="2 3" key="1">
    <citation type="submission" date="2016-08" db="EMBL/GenBank/DDBJ databases">
        <title>A Parts List for Fungal Cellulosomes Revealed by Comparative Genomics.</title>
        <authorList>
            <consortium name="DOE Joint Genome Institute"/>
            <person name="Haitjema C.H."/>
            <person name="Gilmore S.P."/>
            <person name="Henske J.K."/>
            <person name="Solomon K.V."/>
            <person name="De Groot R."/>
            <person name="Kuo A."/>
            <person name="Mondo S.J."/>
            <person name="Salamov A.A."/>
            <person name="Labutti K."/>
            <person name="Zhao Z."/>
            <person name="Chiniquy J."/>
            <person name="Barry K."/>
            <person name="Brewer H.M."/>
            <person name="Purvine S.O."/>
            <person name="Wright A.T."/>
            <person name="Boxma B."/>
            <person name="Van Alen T."/>
            <person name="Hackstein J.H."/>
            <person name="Baker S.E."/>
            <person name="Grigoriev I.V."/>
            <person name="O'Malley M.A."/>
        </authorList>
    </citation>
    <scope>NUCLEOTIDE SEQUENCE [LARGE SCALE GENOMIC DNA]</scope>
    <source>
        <strain evidence="2 3">G1</strain>
    </source>
</reference>
<dbReference type="OrthoDB" id="10447956at2759"/>
<dbReference type="AlphaFoldDB" id="A0A1Y2D9N5"/>
<protein>
    <submittedName>
        <fullName evidence="2">Uncharacterized protein</fullName>
    </submittedName>
</protein>
<proteinExistence type="predicted"/>
<feature type="compositionally biased region" description="Basic residues" evidence="1">
    <location>
        <begin position="7"/>
        <end position="22"/>
    </location>
</feature>
<feature type="compositionally biased region" description="Low complexity" evidence="1">
    <location>
        <begin position="23"/>
        <end position="42"/>
    </location>
</feature>
<name>A0A1Y2D9N5_9FUNG</name>
<evidence type="ECO:0000313" key="2">
    <source>
        <dbReference type="EMBL" id="ORY55395.1"/>
    </source>
</evidence>